<keyword evidence="4" id="KW-1185">Reference proteome</keyword>
<reference evidence="3" key="2">
    <citation type="submission" date="2021-10" db="EMBL/GenBank/DDBJ databases">
        <title>Phylogenomics reveals ancestral predisposition of the termite-cultivated fungus Termitomyces towards a domesticated lifestyle.</title>
        <authorList>
            <person name="Auxier B."/>
            <person name="Grum-Grzhimaylo A."/>
            <person name="Cardenas M.E."/>
            <person name="Lodge J.D."/>
            <person name="Laessoe T."/>
            <person name="Pedersen O."/>
            <person name="Smith M.E."/>
            <person name="Kuyper T.W."/>
            <person name="Franco-Molano E.A."/>
            <person name="Baroni T.J."/>
            <person name="Aanen D.K."/>
        </authorList>
    </citation>
    <scope>NUCLEOTIDE SEQUENCE</scope>
    <source>
        <strain evidence="3">AP01</strain>
        <tissue evidence="3">Mycelium</tissue>
    </source>
</reference>
<dbReference type="Proteomes" id="UP000775547">
    <property type="component" value="Unassembled WGS sequence"/>
</dbReference>
<keyword evidence="1" id="KW-0677">Repeat</keyword>
<gene>
    <name evidence="3" type="ORF">DXG03_004218</name>
</gene>
<protein>
    <recommendedName>
        <fullName evidence="5">Pentatricopeptide repeat protein</fullName>
    </recommendedName>
</protein>
<evidence type="ECO:0008006" key="5">
    <source>
        <dbReference type="Google" id="ProtNLM"/>
    </source>
</evidence>
<name>A0A9P7GF42_9AGAR</name>
<accession>A0A9P7GF42</accession>
<dbReference type="Gene3D" id="1.25.40.10">
    <property type="entry name" value="Tetratricopeptide repeat domain"/>
    <property type="match status" value="1"/>
</dbReference>
<reference evidence="3" key="1">
    <citation type="submission" date="2020-07" db="EMBL/GenBank/DDBJ databases">
        <authorList>
            <person name="Nieuwenhuis M."/>
            <person name="Van De Peppel L.J.J."/>
        </authorList>
    </citation>
    <scope>NUCLEOTIDE SEQUENCE</scope>
    <source>
        <strain evidence="3">AP01</strain>
        <tissue evidence="3">Mycelium</tissue>
    </source>
</reference>
<dbReference type="OrthoDB" id="5588846at2759"/>
<sequence length="734" mass="81452">MSDARTELEKRVKALEEAVDVEMSALDPPTYTEEDLVFLYDDLLALPATPEQEKKVEVTPAQIAEQRVEEDIAVVNAAEQRFEHAKDAVSRVEAARVLTFGSQDNVIPVTLLSIAEYQSLLRLSTRAKDVGSAELTLSLMKHSGLPIPENMITSTMELYARAGNVAGLEQVIAGYLTDFPTGYQRHLHIKSHLVSTLTDVLPTSALEVLHSYESQAHPAPVQSYTSVIASLFSTKSSLGRAQAWDLFSHMRYVAHADPDVPLYTAMIRACASPLNTRPSEPEKALDLWTEMTVDRRLSPTAGAYDAVILACARSGTTMFVNEAFRLAKQMLDTHRDARGESAFAPSRRTFCALLEGAKRVGDLARARWILAQMIAETRMEEGVNEEVMMHVFHSYASYRPPFKRSDVRTLQGSSAQPVQDTSTSGVPSSPTAHEPPQSSDVGAYDSMPTFTQIPPQSGAEVIHEVQILFNRILHDIGLQSHSDPTLDNATLPSLGKFRGVQLTPRLLNSYLSVHYRHASLETTFNLYRQVFSECRVSPTGRSYVEALERCANARRGHERTVALQFGEEVWEQWQRLEETGQEGERALSRRTIEKAYIAMIRLLSLTNNVDRAVQLLRAFAARYPPSDVRIPAPKSALRSTRTALVGQRPLVRMTSAVEVPDDHVPPLVMFDDVEILHHRLVARNARTDIAFLSYICKAYEGALRARRDAALKMKPDAVQAQGTSPAARLSSPSP</sequence>
<organism evidence="3 4">
    <name type="scientific">Asterophora parasitica</name>
    <dbReference type="NCBI Taxonomy" id="117018"/>
    <lineage>
        <taxon>Eukaryota</taxon>
        <taxon>Fungi</taxon>
        <taxon>Dikarya</taxon>
        <taxon>Basidiomycota</taxon>
        <taxon>Agaricomycotina</taxon>
        <taxon>Agaricomycetes</taxon>
        <taxon>Agaricomycetidae</taxon>
        <taxon>Agaricales</taxon>
        <taxon>Tricholomatineae</taxon>
        <taxon>Lyophyllaceae</taxon>
        <taxon>Asterophora</taxon>
    </lineage>
</organism>
<dbReference type="AlphaFoldDB" id="A0A9P7GF42"/>
<proteinExistence type="predicted"/>
<evidence type="ECO:0000256" key="2">
    <source>
        <dbReference type="SAM" id="MobiDB-lite"/>
    </source>
</evidence>
<feature type="compositionally biased region" description="Polar residues" evidence="2">
    <location>
        <begin position="408"/>
        <end position="440"/>
    </location>
</feature>
<comment type="caution">
    <text evidence="3">The sequence shown here is derived from an EMBL/GenBank/DDBJ whole genome shotgun (WGS) entry which is preliminary data.</text>
</comment>
<evidence type="ECO:0000313" key="3">
    <source>
        <dbReference type="EMBL" id="KAG5646165.1"/>
    </source>
</evidence>
<evidence type="ECO:0000313" key="4">
    <source>
        <dbReference type="Proteomes" id="UP000775547"/>
    </source>
</evidence>
<dbReference type="PANTHER" id="PTHR47447:SF17">
    <property type="entry name" value="OS12G0638900 PROTEIN"/>
    <property type="match status" value="1"/>
</dbReference>
<feature type="region of interest" description="Disordered" evidence="2">
    <location>
        <begin position="406"/>
        <end position="450"/>
    </location>
</feature>
<dbReference type="PANTHER" id="PTHR47447">
    <property type="entry name" value="OS03G0856100 PROTEIN"/>
    <property type="match status" value="1"/>
</dbReference>
<dbReference type="InterPro" id="IPR011990">
    <property type="entry name" value="TPR-like_helical_dom_sf"/>
</dbReference>
<evidence type="ECO:0000256" key="1">
    <source>
        <dbReference type="ARBA" id="ARBA00022737"/>
    </source>
</evidence>
<dbReference type="EMBL" id="JABCKV010000025">
    <property type="protein sequence ID" value="KAG5646165.1"/>
    <property type="molecule type" value="Genomic_DNA"/>
</dbReference>